<evidence type="ECO:0000313" key="1">
    <source>
        <dbReference type="EMBL" id="QNO49824.1"/>
    </source>
</evidence>
<accession>A0A7G9YPM9</accession>
<protein>
    <submittedName>
        <fullName evidence="2">Uncharacterized protein</fullName>
    </submittedName>
</protein>
<gene>
    <name evidence="1" type="ORF">DBPBNLAN_00034</name>
    <name evidence="2" type="ORF">FNHNGOKL_00031</name>
</gene>
<sequence length="65" mass="7146">MLSKLHQGELKTIRIALQISAAHLLIDDFDAHRAAEEDLLKVSAATTLKSTLWHPGRTISGKVDL</sequence>
<evidence type="ECO:0000313" key="2">
    <source>
        <dbReference type="EMBL" id="QNO49963.1"/>
    </source>
</evidence>
<proteinExistence type="predicted"/>
<dbReference type="EMBL" id="MT631400">
    <property type="protein sequence ID" value="QNO49963.1"/>
    <property type="molecule type" value="Genomic_DNA"/>
</dbReference>
<dbReference type="EMBL" id="MT631397">
    <property type="protein sequence ID" value="QNO49824.1"/>
    <property type="molecule type" value="Genomic_DNA"/>
</dbReference>
<reference evidence="2" key="1">
    <citation type="submission" date="2020-06" db="EMBL/GenBank/DDBJ databases">
        <title>Unique genomic features of the anaerobic methanotrophic archaea.</title>
        <authorList>
            <person name="Chadwick G.L."/>
            <person name="Skennerton C.T."/>
            <person name="Laso-Perez R."/>
            <person name="Leu A.O."/>
            <person name="Speth D.R."/>
            <person name="Yu H."/>
            <person name="Morgan-Lang C."/>
            <person name="Hatzenpichler R."/>
            <person name="Goudeau D."/>
            <person name="Malmstrom R."/>
            <person name="Brazelton W.J."/>
            <person name="Woyke T."/>
            <person name="Hallam S.J."/>
            <person name="Tyson G.W."/>
            <person name="Wegener G."/>
            <person name="Boetius A."/>
            <person name="Orphan V."/>
        </authorList>
    </citation>
    <scope>NUCLEOTIDE SEQUENCE</scope>
</reference>
<dbReference type="AlphaFoldDB" id="A0A7G9YPM9"/>
<name>A0A7G9YPM9_9EURY</name>
<organism evidence="2">
    <name type="scientific">Candidatus Methanogaster sp. ANME-2c ERB4</name>
    <dbReference type="NCBI Taxonomy" id="2759911"/>
    <lineage>
        <taxon>Archaea</taxon>
        <taxon>Methanobacteriati</taxon>
        <taxon>Methanobacteriota</taxon>
        <taxon>Stenosarchaea group</taxon>
        <taxon>Methanomicrobia</taxon>
        <taxon>Methanosarcinales</taxon>
        <taxon>ANME-2 cluster</taxon>
        <taxon>Candidatus Methanogasteraceae</taxon>
        <taxon>Candidatus Methanogaster</taxon>
    </lineage>
</organism>